<sequence>MAQNKSNGVQRVIMKIENNIKSRNFYEAHQLYKTLYSRFMAQKKYEELLNLLYDGATLLLENDQQMSGVDLGLLYIEVLVHSKAKESDDYIQKIGKLFSLISPRIPERDKFLSAAVRWSSGSPQLHQSIARIYWKERNYSMARKHFLRSYDGSSFGTMLVELHRTSGYSNEVDLFIAQTVLQCLCLNNKKTAVITFQCYTTQHPSITEGPPYLLPLLNFVWFLLQVVDSGKLATFTVLCQEYQLSLERDPSYRHYLTKIGQMFFGVPPPAPARHGMFGNILESLVSSLDDYSDDESPPARSRAQPPVATTSKASVVMETDLD</sequence>
<proteinExistence type="inferred from homology"/>
<dbReference type="PANTHER" id="PTHR12875:SF0">
    <property type="entry name" value="GOLGI TO ER TRAFFIC PROTEIN 4 HOMOLOG"/>
    <property type="match status" value="1"/>
</dbReference>
<protein>
    <recommendedName>
        <fullName evidence="5">Golgi to ER traffic protein 4 homolog</fullName>
    </recommendedName>
</protein>
<dbReference type="Gene3D" id="1.25.40.10">
    <property type="entry name" value="Tetratricopeptide repeat domain"/>
    <property type="match status" value="1"/>
</dbReference>
<organism evidence="3 4">
    <name type="scientific">Nesidiocoris tenuis</name>
    <dbReference type="NCBI Taxonomy" id="355587"/>
    <lineage>
        <taxon>Eukaryota</taxon>
        <taxon>Metazoa</taxon>
        <taxon>Ecdysozoa</taxon>
        <taxon>Arthropoda</taxon>
        <taxon>Hexapoda</taxon>
        <taxon>Insecta</taxon>
        <taxon>Pterygota</taxon>
        <taxon>Neoptera</taxon>
        <taxon>Paraneoptera</taxon>
        <taxon>Hemiptera</taxon>
        <taxon>Heteroptera</taxon>
        <taxon>Panheteroptera</taxon>
        <taxon>Cimicomorpha</taxon>
        <taxon>Miridae</taxon>
        <taxon>Dicyphina</taxon>
        <taxon>Nesidiocoris</taxon>
    </lineage>
</organism>
<accession>A0ABN7BB50</accession>
<dbReference type="InterPro" id="IPR011990">
    <property type="entry name" value="TPR-like_helical_dom_sf"/>
</dbReference>
<feature type="region of interest" description="Disordered" evidence="2">
    <location>
        <begin position="289"/>
        <end position="322"/>
    </location>
</feature>
<dbReference type="Proteomes" id="UP001307889">
    <property type="component" value="Chromosome 13"/>
</dbReference>
<comment type="similarity">
    <text evidence="1">Belongs to the GET4 family.</text>
</comment>
<evidence type="ECO:0000256" key="2">
    <source>
        <dbReference type="SAM" id="MobiDB-lite"/>
    </source>
</evidence>
<dbReference type="Pfam" id="PF04190">
    <property type="entry name" value="GET4"/>
    <property type="match status" value="1"/>
</dbReference>
<dbReference type="PANTHER" id="PTHR12875">
    <property type="entry name" value="GOLGI TO ER TRAFFIC PROTEIN 4 HOMOLOG"/>
    <property type="match status" value="1"/>
</dbReference>
<evidence type="ECO:0000313" key="3">
    <source>
        <dbReference type="EMBL" id="BET01620.1"/>
    </source>
</evidence>
<reference evidence="3 4" key="1">
    <citation type="submission" date="2023-09" db="EMBL/GenBank/DDBJ databases">
        <title>Nesidiocoris tenuis whole genome shotgun sequence.</title>
        <authorList>
            <person name="Shibata T."/>
            <person name="Shimoda M."/>
            <person name="Kobayashi T."/>
            <person name="Uehara T."/>
        </authorList>
    </citation>
    <scope>NUCLEOTIDE SEQUENCE [LARGE SCALE GENOMIC DNA]</scope>
    <source>
        <strain evidence="3 4">Japan</strain>
    </source>
</reference>
<gene>
    <name evidence="3" type="ORF">NTJ_14436</name>
</gene>
<dbReference type="InterPro" id="IPR007317">
    <property type="entry name" value="GET4"/>
</dbReference>
<name>A0ABN7BB50_9HEMI</name>
<dbReference type="EMBL" id="AP028921">
    <property type="protein sequence ID" value="BET01620.1"/>
    <property type="molecule type" value="Genomic_DNA"/>
</dbReference>
<evidence type="ECO:0008006" key="5">
    <source>
        <dbReference type="Google" id="ProtNLM"/>
    </source>
</evidence>
<evidence type="ECO:0000313" key="4">
    <source>
        <dbReference type="Proteomes" id="UP001307889"/>
    </source>
</evidence>
<evidence type="ECO:0000256" key="1">
    <source>
        <dbReference type="ARBA" id="ARBA00005351"/>
    </source>
</evidence>
<keyword evidence="4" id="KW-1185">Reference proteome</keyword>